<dbReference type="Pfam" id="PF13699">
    <property type="entry name" value="eCIS_core"/>
    <property type="match status" value="1"/>
</dbReference>
<feature type="domain" description="eCIS core" evidence="2">
    <location>
        <begin position="84"/>
        <end position="155"/>
    </location>
</feature>
<feature type="compositionally biased region" description="Basic and acidic residues" evidence="1">
    <location>
        <begin position="1"/>
        <end position="16"/>
    </location>
</feature>
<reference evidence="3 4" key="1">
    <citation type="submission" date="2019-08" db="EMBL/GenBank/DDBJ databases">
        <title>Actinomadura sp. nov. CYP1-5 isolated from mountain soil.</title>
        <authorList>
            <person name="Songsumanus A."/>
            <person name="Kuncharoen N."/>
            <person name="Kudo T."/>
            <person name="Yuki M."/>
            <person name="Igarashi Y."/>
            <person name="Tanasupawat S."/>
        </authorList>
    </citation>
    <scope>NUCLEOTIDE SEQUENCE [LARGE SCALE GENOMIC DNA]</scope>
    <source>
        <strain evidence="3 4">GKU157</strain>
    </source>
</reference>
<proteinExistence type="predicted"/>
<sequence length="561" mass="61066">MQHARKPDERRADRSTRVPSRSKNGEASGPANPSFHGITELQGLAGNTAVTRMIQSARHGHGPGAGQTVQRSQVDAVLRTPGRPLDEPLRAEMESRMGADFGDVRLHTGAAAERSAAEIGASAYTSGNDVVIGKGGVDKHTLAHELTHVIQQRRGPVAGTDNGDGLRLSDPSDRFEREAELNAARVMGGHGPAAETSAGGEATIARKAAAYTASVQRYHVVEPGAADYPSKWRKRKFGSSEDRSGDEEFFIRQGVNANDSYYDSTDPPEPHLLYEGAVSLAISDNFDLATHDPVDGAEPKHFFATEAKIKESNDLLAESAGRVRLTKTGKYLRIEGGGRERRLFEVMPDVQVPGTGGARAKGLDARTPQRCNAMAQFVTGSHNITMGTTRYFKILGSLVDELAPGNNFEDGITAAMNQNNRAAYDQLSQAMSRAFQDLMRDNPEQVENTLRRLGFNEFAPAPDPGQSISTIGYGDAEQEAERARKWEGFEYHFGGVVAKSGTDYITMENYARGELRDTLDSGDPLWYFRMYGAATPLQSWHRGWFASGQFRGAVLTIVLEH</sequence>
<protein>
    <submittedName>
        <fullName evidence="3">DUF4157 domain-containing protein</fullName>
    </submittedName>
</protein>
<feature type="region of interest" description="Disordered" evidence="1">
    <location>
        <begin position="1"/>
        <end position="38"/>
    </location>
</feature>
<gene>
    <name evidence="3" type="ORF">FXF65_22715</name>
</gene>
<evidence type="ECO:0000259" key="2">
    <source>
        <dbReference type="Pfam" id="PF13699"/>
    </source>
</evidence>
<dbReference type="Proteomes" id="UP000322634">
    <property type="component" value="Unassembled WGS sequence"/>
</dbReference>
<accession>A0A5D0U6L4</accession>
<keyword evidence="4" id="KW-1185">Reference proteome</keyword>
<evidence type="ECO:0000256" key="1">
    <source>
        <dbReference type="SAM" id="MobiDB-lite"/>
    </source>
</evidence>
<evidence type="ECO:0000313" key="4">
    <source>
        <dbReference type="Proteomes" id="UP000322634"/>
    </source>
</evidence>
<comment type="caution">
    <text evidence="3">The sequence shown here is derived from an EMBL/GenBank/DDBJ whole genome shotgun (WGS) entry which is preliminary data.</text>
</comment>
<dbReference type="AlphaFoldDB" id="A0A5D0U6L4"/>
<dbReference type="InterPro" id="IPR025295">
    <property type="entry name" value="eCIS_core_dom"/>
</dbReference>
<dbReference type="EMBL" id="VSFF01000008">
    <property type="protein sequence ID" value="TYC13306.1"/>
    <property type="molecule type" value="Genomic_DNA"/>
</dbReference>
<dbReference type="RefSeq" id="WP_148351999.1">
    <property type="nucleotide sequence ID" value="NZ_JBHSBF010000010.1"/>
</dbReference>
<name>A0A5D0U6L4_9ACTN</name>
<organism evidence="3 4">
    <name type="scientific">Actinomadura syzygii</name>
    <dbReference type="NCBI Taxonomy" id="1427538"/>
    <lineage>
        <taxon>Bacteria</taxon>
        <taxon>Bacillati</taxon>
        <taxon>Actinomycetota</taxon>
        <taxon>Actinomycetes</taxon>
        <taxon>Streptosporangiales</taxon>
        <taxon>Thermomonosporaceae</taxon>
        <taxon>Actinomadura</taxon>
    </lineage>
</organism>
<dbReference type="OrthoDB" id="9153660at2"/>
<evidence type="ECO:0000313" key="3">
    <source>
        <dbReference type="EMBL" id="TYC13306.1"/>
    </source>
</evidence>